<reference evidence="4" key="1">
    <citation type="submission" date="2020-08" db="EMBL/GenBank/DDBJ databases">
        <title>Genome public.</title>
        <authorList>
            <person name="Liu C."/>
            <person name="Sun Q."/>
        </authorList>
    </citation>
    <scope>NUCLEOTIDE SEQUENCE</scope>
    <source>
        <strain evidence="4">NSJ-50</strain>
    </source>
</reference>
<organism evidence="4 5">
    <name type="scientific">Qingrenia yutianensis</name>
    <dbReference type="NCBI Taxonomy" id="2763676"/>
    <lineage>
        <taxon>Bacteria</taxon>
        <taxon>Bacillati</taxon>
        <taxon>Bacillota</taxon>
        <taxon>Clostridia</taxon>
        <taxon>Eubacteriales</taxon>
        <taxon>Oscillospiraceae</taxon>
        <taxon>Qingrenia</taxon>
    </lineage>
</organism>
<keyword evidence="5" id="KW-1185">Reference proteome</keyword>
<evidence type="ECO:0000313" key="4">
    <source>
        <dbReference type="EMBL" id="MBC8596093.1"/>
    </source>
</evidence>
<dbReference type="InterPro" id="IPR001119">
    <property type="entry name" value="SLH_dom"/>
</dbReference>
<feature type="domain" description="SLH" evidence="3">
    <location>
        <begin position="2149"/>
        <end position="2206"/>
    </location>
</feature>
<dbReference type="Proteomes" id="UP000647416">
    <property type="component" value="Unassembled WGS sequence"/>
</dbReference>
<dbReference type="Pfam" id="PF18998">
    <property type="entry name" value="Flg_new_2"/>
    <property type="match status" value="1"/>
</dbReference>
<protein>
    <submittedName>
        <fullName evidence="4">S-layer homology domain-containing protein</fullName>
    </submittedName>
</protein>
<feature type="chain" id="PRO_5037357178" evidence="2">
    <location>
        <begin position="28"/>
        <end position="2206"/>
    </location>
</feature>
<proteinExistence type="predicted"/>
<dbReference type="Pfam" id="PF00395">
    <property type="entry name" value="SLH"/>
    <property type="match status" value="3"/>
</dbReference>
<name>A0A926F8B0_9FIRM</name>
<dbReference type="PROSITE" id="PS51272">
    <property type="entry name" value="SLH"/>
    <property type="match status" value="3"/>
</dbReference>
<comment type="caution">
    <text evidence="4">The sequence shown here is derived from an EMBL/GenBank/DDBJ whole genome shotgun (WGS) entry which is preliminary data.</text>
</comment>
<keyword evidence="1" id="KW-0677">Repeat</keyword>
<accession>A0A926F8B0</accession>
<dbReference type="Gene3D" id="1.20.1270.90">
    <property type="entry name" value="AF1782-like"/>
    <property type="match status" value="1"/>
</dbReference>
<evidence type="ECO:0000259" key="3">
    <source>
        <dbReference type="PROSITE" id="PS51272"/>
    </source>
</evidence>
<sequence length="2206" mass="240166">MNIFKKALSYVLILAVLISAFPAAVFAEEDEYRISNQYMSFTFNQKTGGFAIETAEGNPQKALDNDIPLLYAEDKERSSGTSFITVRIGDDDYIFGQNYAFFGIDSSLGTVKVSNEQRLIEIPWTIKGITVTLTAALDNDTQSKTTGNVGLSFKVENNSGKDENVSIRLLLDTALGNRIDAPYFVLDKNLQPTMTETEFTGGEVPYQIRSLDSLTNPTRLSYILMEAQGWNGGTKPNKVILGHWANLANVRYDYIPNPNCDFTNYSNDYREPDSAAAIYWENHAVKNGESITGELLYGVGNFSNTTGEAMGIDITTDRVELSADKKSYANGGKINVTVNIDNTVDNAVELTNAVINLTVDEKQFRLIGGDSDRIPYASLGKETKVLRYVLEALPQNDLTAGTIYISVTGTQTLADGTLSDFETAAQRSVILPSVGEVSEIQLNKIDPKIVYTDGEKAVTISGKMKPLQAFLANDARSTLKLVHETTGDEVIIEKQNIAFLDDACETLTFTTTKQLYVGYYKIVFEIDDPTLQANLNCTSVACKTKLQVSADEKYRIKSYGMAALVRTTKDTAAGGYDFFTFRNEKEFLSFYKGEMSAKGRLNGESIKYNFGKDEKAIKEHEILLTVRANLREMKDAQTQETFWQADYQTGDIIINNMLSYEGSKPIKLYKDGSNYKIEGDGLLKVINSINVWRSKWSISATQGIAHTLDDERLTKALGENVTIKPLTLSLDGAATMIQSLGGFAVDLKYGVLSSQWYDDSDGMVTYGIGFGGSISLPIKAKKEKPDLTADQEDIGEELNNLFDESLTADQEDISGEMTSMFDENPKKTSAGDKIQKDTKLSDGQLSAEVDNVLFGEKGDVEDGYVKVSDTGFIGINAAFSLALPKDVLGSLVANAPGIYASVKINTIENEYEVNAGLNIKIIECEGVLAFKQVKVKSKDVIVPDKIEFYIRDGLKIPVAPPVLFIAGLGGGINGLADTIGGEFDKLPPITILLFTRLEAIGVLTGDFNAKISLEGMSLTGDMKLKAKGLEKLIDVKAGINARWIEPWELNLYGNASIIDGLITGGITVTIADNYFYGYIFASICIPDSIPIVGGKELAGVEAAVSHEFIGANIKIIGIRFGVIYYWGENVSFGKNIDLSPPHRNGFEGASLASLESADDVTAYYGTNIHALPVTALAGVVTSSNEKTAVVNVSGTEGQSALLIEIPYTGTGTPTKDNIRLTNPGNTDIELIPDDGNGNGNMLLQSREDGNYIYITVTESSLISNKNWSNNNWKVTYDADAGFEIETFKMNGVDEIPELDENGTTVSLNASDSSSKTQSVTAGWKIEGANGGKTGTVDVYLTKDKDVLTKIKTSRNTGDVLGTNILHKEDVVLTSGTSTENITLPDSLPDTVGDERYYAVTTLTTTEGISLAISNTGFAFTNRNLPKKAESVRIAYGGNGEIFVSVKDPADADYTHYLAEIVAEDGTVLENNIGQFEKGKNFVFGKGSALEENKNYHVNIKTLKEEYKQSGEEYKTHYYYGTETVVSNSLTLPAADIPKLKEVKVNFDTSGDDINTNVKDVVIEYTFENDVFAELDLNGSKVYAFGVDPDPNSADFSYFKKNWKFVLDGLEDGDYVVNFTAYNKNKDHIKGSEITDVENSQFAFTVDTSAPVLSLAQKSVDRTTPNGNITVVFGANTVTADENGKYVIEGITEKSADIKLDGEKITENTAGVSIASSGSFTIEKTLNADELYREHLITVTDKAGNVSQMTVYAIRSGSFSFDALTLYLNGKEIAPNANGEKVINIKNGQTAKLTAAVIANGKTFEIDSELIDWSILYEKSALELKDGNISALLPRETAVKAKLATADVTNGNTTRTDGLSDYVIINIGNNSKTDLADKIDEAKKVLADNPDASDSKKDALQTAIDEATELLNKAGATEEDYTDGVTKLDRAISSFKRNDSGRGGDGSARKYSITVIETEHGKVTLSSSKVYSGNSVTVTAVPDEGYTVADMLINGVSVGRNEIYTIPSVKSDTEVKVIFAEKSDLPFTDVIESDWFYPYVKSAFENKFMLGTSDTKFEPETTLTRAMFVTILHRIDGGKAEGENKFTDVADGAYYENAVAWAVKNGIVMGVSDTEFAPDENITREQMAAILFRYAKYKELDTSAGENTNILSYTDFDDISEYAVTAMQYTAGTGLIAGKSQSTLNPLDLATRAEAATVFTRFADMIK</sequence>
<dbReference type="InterPro" id="IPR044060">
    <property type="entry name" value="Bacterial_rp_domain"/>
</dbReference>
<evidence type="ECO:0000256" key="2">
    <source>
        <dbReference type="SAM" id="SignalP"/>
    </source>
</evidence>
<evidence type="ECO:0000256" key="1">
    <source>
        <dbReference type="ARBA" id="ARBA00022737"/>
    </source>
</evidence>
<feature type="signal peptide" evidence="2">
    <location>
        <begin position="1"/>
        <end position="27"/>
    </location>
</feature>
<feature type="domain" description="SLH" evidence="3">
    <location>
        <begin position="2081"/>
        <end position="2144"/>
    </location>
</feature>
<evidence type="ECO:0000313" key="5">
    <source>
        <dbReference type="Proteomes" id="UP000647416"/>
    </source>
</evidence>
<keyword evidence="2" id="KW-0732">Signal</keyword>
<dbReference type="RefSeq" id="WP_262431643.1">
    <property type="nucleotide sequence ID" value="NZ_JACRTE010000003.1"/>
</dbReference>
<dbReference type="EMBL" id="JACRTE010000003">
    <property type="protein sequence ID" value="MBC8596093.1"/>
    <property type="molecule type" value="Genomic_DNA"/>
</dbReference>
<feature type="domain" description="SLH" evidence="3">
    <location>
        <begin position="2022"/>
        <end position="2080"/>
    </location>
</feature>
<gene>
    <name evidence="4" type="ORF">H8706_04315</name>
</gene>